<dbReference type="EMBL" id="JAPQKN010000007">
    <property type="protein sequence ID" value="KAJ5153180.1"/>
    <property type="molecule type" value="Genomic_DNA"/>
</dbReference>
<evidence type="ECO:0000256" key="1">
    <source>
        <dbReference type="ARBA" id="ARBA00001947"/>
    </source>
</evidence>
<dbReference type="InterPro" id="IPR036866">
    <property type="entry name" value="RibonucZ/Hydroxyglut_hydro"/>
</dbReference>
<reference evidence="8" key="1">
    <citation type="submission" date="2022-11" db="EMBL/GenBank/DDBJ databases">
        <authorList>
            <person name="Petersen C."/>
        </authorList>
    </citation>
    <scope>NUCLEOTIDE SEQUENCE</scope>
    <source>
        <strain evidence="8">IBT 26290</strain>
    </source>
</reference>
<keyword evidence="9" id="KW-1185">Reference proteome</keyword>
<keyword evidence="6" id="KW-0862">Zinc</keyword>
<dbReference type="AlphaFoldDB" id="A0A9W9HQW8"/>
<keyword evidence="4" id="KW-0479">Metal-binding</keyword>
<dbReference type="OrthoDB" id="17458at2759"/>
<sequence length="345" mass="38841">YITERRIGVYHQRSTKMSRIPFDESYWQDYLSGQEANLPPLPDVEDITDRVVRILGGNPGFMSLQGTNTYIVGTGKSRILIDTGEGLPCWIDRIVEFLQERELEVSHVLLTHWHGDHTGGVADLVAYDPEIASRVYKNQPDPGQHDITEGQVFYTEGATVRAVFAPGHAIDHMCFVLEEENAMFTGDNVLGHGYSVVMDLSTYMKSLVHMAAQHCPKGYPAHGAEIANLPAKMQEYIHHKEFRVQQVFSTLMRSKSEGPQLGSNPRSGMTLQEIVRSIYGDVPPHIFEKALAPFLSQVLWKLAEDRKVGFRPGDVTKRRWFVSQPSPRARPLARSTITPVARCEL</sequence>
<dbReference type="InterPro" id="IPR047921">
    <property type="entry name" value="LACTB2-like_MBL-fold"/>
</dbReference>
<dbReference type="Pfam" id="PF00753">
    <property type="entry name" value="Lactamase_B"/>
    <property type="match status" value="1"/>
</dbReference>
<evidence type="ECO:0000256" key="5">
    <source>
        <dbReference type="ARBA" id="ARBA00022801"/>
    </source>
</evidence>
<dbReference type="SMART" id="SM00849">
    <property type="entry name" value="Lactamase_B"/>
    <property type="match status" value="1"/>
</dbReference>
<dbReference type="GO" id="GO:0046872">
    <property type="term" value="F:metal ion binding"/>
    <property type="evidence" value="ECO:0007669"/>
    <property type="project" value="UniProtKB-KW"/>
</dbReference>
<dbReference type="GO" id="GO:0044550">
    <property type="term" value="P:secondary metabolite biosynthetic process"/>
    <property type="evidence" value="ECO:0007669"/>
    <property type="project" value="TreeGrafter"/>
</dbReference>
<evidence type="ECO:0000313" key="9">
    <source>
        <dbReference type="Proteomes" id="UP001149163"/>
    </source>
</evidence>
<comment type="cofactor">
    <cofactor evidence="1">
        <name>Zn(2+)</name>
        <dbReference type="ChEBI" id="CHEBI:29105"/>
    </cofactor>
</comment>
<dbReference type="Gene3D" id="1.10.10.10">
    <property type="entry name" value="Winged helix-like DNA-binding domain superfamily/Winged helix DNA-binding domain"/>
    <property type="match status" value="1"/>
</dbReference>
<evidence type="ECO:0000256" key="6">
    <source>
        <dbReference type="ARBA" id="ARBA00022833"/>
    </source>
</evidence>
<keyword evidence="5" id="KW-0378">Hydrolase</keyword>
<reference evidence="8" key="2">
    <citation type="journal article" date="2023" name="IMA Fungus">
        <title>Comparative genomic study of the Penicillium genus elucidates a diverse pangenome and 15 lateral gene transfer events.</title>
        <authorList>
            <person name="Petersen C."/>
            <person name="Sorensen T."/>
            <person name="Nielsen M.R."/>
            <person name="Sondergaard T.E."/>
            <person name="Sorensen J.L."/>
            <person name="Fitzpatrick D.A."/>
            <person name="Frisvad J.C."/>
            <person name="Nielsen K.L."/>
        </authorList>
    </citation>
    <scope>NUCLEOTIDE SEQUENCE</scope>
    <source>
        <strain evidence="8">IBT 26290</strain>
    </source>
</reference>
<evidence type="ECO:0000256" key="3">
    <source>
        <dbReference type="ARBA" id="ARBA00007749"/>
    </source>
</evidence>
<comment type="similarity">
    <text evidence="3">Belongs to the metallo-beta-lactamase superfamily.</text>
</comment>
<dbReference type="InterPro" id="IPR001279">
    <property type="entry name" value="Metallo-B-lactamas"/>
</dbReference>
<evidence type="ECO:0000259" key="7">
    <source>
        <dbReference type="SMART" id="SM00849"/>
    </source>
</evidence>
<proteinExistence type="inferred from homology"/>
<dbReference type="InterPro" id="IPR050662">
    <property type="entry name" value="Sec-metab_biosynth-thioest"/>
</dbReference>
<comment type="caution">
    <text evidence="8">The sequence shown here is derived from an EMBL/GenBank/DDBJ whole genome shotgun (WGS) entry which is preliminary data.</text>
</comment>
<dbReference type="PANTHER" id="PTHR23131:SF2">
    <property type="entry name" value="LACTAMASE-LIKE PROTEIN APTB-RELATED"/>
    <property type="match status" value="1"/>
</dbReference>
<dbReference type="RefSeq" id="XP_056539488.1">
    <property type="nucleotide sequence ID" value="XM_056691782.1"/>
</dbReference>
<dbReference type="GeneID" id="81430958"/>
<name>A0A9W9HQW8_9EURO</name>
<dbReference type="Gene3D" id="3.60.15.10">
    <property type="entry name" value="Ribonuclease Z/Hydroxyacylglutathione hydrolase-like"/>
    <property type="match status" value="1"/>
</dbReference>
<evidence type="ECO:0000256" key="4">
    <source>
        <dbReference type="ARBA" id="ARBA00022723"/>
    </source>
</evidence>
<protein>
    <submittedName>
        <fullName evidence="8">VrtG</fullName>
    </submittedName>
</protein>
<dbReference type="CDD" id="cd07722">
    <property type="entry name" value="LACTB2-like_MBL-fold"/>
    <property type="match status" value="1"/>
</dbReference>
<feature type="non-terminal residue" evidence="8">
    <location>
        <position position="1"/>
    </location>
</feature>
<dbReference type="PANTHER" id="PTHR23131">
    <property type="entry name" value="ENDORIBONUCLEASE LACTB2"/>
    <property type="match status" value="1"/>
</dbReference>
<evidence type="ECO:0000256" key="2">
    <source>
        <dbReference type="ARBA" id="ARBA00005179"/>
    </source>
</evidence>
<dbReference type="Proteomes" id="UP001149163">
    <property type="component" value="Unassembled WGS sequence"/>
</dbReference>
<organism evidence="8 9">
    <name type="scientific">Penicillium canariense</name>
    <dbReference type="NCBI Taxonomy" id="189055"/>
    <lineage>
        <taxon>Eukaryota</taxon>
        <taxon>Fungi</taxon>
        <taxon>Dikarya</taxon>
        <taxon>Ascomycota</taxon>
        <taxon>Pezizomycotina</taxon>
        <taxon>Eurotiomycetes</taxon>
        <taxon>Eurotiomycetidae</taxon>
        <taxon>Eurotiales</taxon>
        <taxon>Aspergillaceae</taxon>
        <taxon>Penicillium</taxon>
    </lineage>
</organism>
<accession>A0A9W9HQW8</accession>
<gene>
    <name evidence="8" type="ORF">N7482_009658</name>
</gene>
<dbReference type="GO" id="GO:0016787">
    <property type="term" value="F:hydrolase activity"/>
    <property type="evidence" value="ECO:0007669"/>
    <property type="project" value="UniProtKB-KW"/>
</dbReference>
<dbReference type="FunFam" id="3.60.15.10:FF:000041">
    <property type="entry name" value="Metallo-beta-lactamase domain protein"/>
    <property type="match status" value="1"/>
</dbReference>
<dbReference type="SUPFAM" id="SSF56281">
    <property type="entry name" value="Metallo-hydrolase/oxidoreductase"/>
    <property type="match status" value="1"/>
</dbReference>
<dbReference type="InterPro" id="IPR036388">
    <property type="entry name" value="WH-like_DNA-bd_sf"/>
</dbReference>
<comment type="pathway">
    <text evidence="2">Secondary metabolite biosynthesis.</text>
</comment>
<feature type="domain" description="Metallo-beta-lactamase" evidence="7">
    <location>
        <begin position="66"/>
        <end position="222"/>
    </location>
</feature>
<evidence type="ECO:0000313" key="8">
    <source>
        <dbReference type="EMBL" id="KAJ5153180.1"/>
    </source>
</evidence>